<dbReference type="EMBL" id="QLZR01000002">
    <property type="protein sequence ID" value="RAZ79697.1"/>
    <property type="molecule type" value="Genomic_DNA"/>
</dbReference>
<feature type="domain" description="CN hydrolase" evidence="1">
    <location>
        <begin position="1"/>
        <end position="207"/>
    </location>
</feature>
<dbReference type="AlphaFoldDB" id="A0A365L2W5"/>
<dbReference type="InterPro" id="IPR003010">
    <property type="entry name" value="C-N_Hydrolase"/>
</dbReference>
<keyword evidence="3" id="KW-1185">Reference proteome</keyword>
<reference evidence="2 3" key="1">
    <citation type="submission" date="2018-06" db="EMBL/GenBank/DDBJ databases">
        <title>The draft genome sequences of strains SCU63 and S1.</title>
        <authorList>
            <person name="Gan L."/>
        </authorList>
    </citation>
    <scope>NUCLEOTIDE SEQUENCE [LARGE SCALE GENOMIC DNA]</scope>
    <source>
        <strain evidence="2 3">SCU63</strain>
    </source>
</reference>
<comment type="caution">
    <text evidence="2">The sequence shown here is derived from an EMBL/GenBank/DDBJ whole genome shotgun (WGS) entry which is preliminary data.</text>
</comment>
<gene>
    <name evidence="2" type="ORF">DP120_06625</name>
</gene>
<accession>A0A365L2W5</accession>
<dbReference type="Gene3D" id="3.60.110.10">
    <property type="entry name" value="Carbon-nitrogen hydrolase"/>
    <property type="match status" value="1"/>
</dbReference>
<proteinExistence type="predicted"/>
<evidence type="ECO:0000259" key="1">
    <source>
        <dbReference type="PROSITE" id="PS50263"/>
    </source>
</evidence>
<sequence length="217" mass="24297">MKVLIAQPKRESTLESLKKVISIRPNVDIILFPEGYFSSDKIESVSQLAKDLNVYIVCGYKDQESKDRAIIINPFGKVILERAKTPEGESLYVPSKVEDGGRKFGFVLCREIFQGINGMGQEQVDIIFNPIGVGMFSEEQFTQWTGEARKLAVEQQTIVVGVSHADGSYRDCGFSIPIAYCFDKNGKDLLILKNDTRSIIIDTESHSAEFVKYAPVF</sequence>
<name>A0A365L2W5_9BACL</name>
<dbReference type="Proteomes" id="UP000251002">
    <property type="component" value="Unassembled WGS sequence"/>
</dbReference>
<evidence type="ECO:0000313" key="2">
    <source>
        <dbReference type="EMBL" id="RAZ79697.1"/>
    </source>
</evidence>
<dbReference type="PROSITE" id="PS50263">
    <property type="entry name" value="CN_HYDROLASE"/>
    <property type="match status" value="1"/>
</dbReference>
<protein>
    <recommendedName>
        <fullName evidence="1">CN hydrolase domain-containing protein</fullName>
    </recommendedName>
</protein>
<evidence type="ECO:0000313" key="3">
    <source>
        <dbReference type="Proteomes" id="UP000251002"/>
    </source>
</evidence>
<dbReference type="InterPro" id="IPR036526">
    <property type="entry name" value="C-N_Hydrolase_sf"/>
</dbReference>
<dbReference type="SUPFAM" id="SSF56317">
    <property type="entry name" value="Carbon-nitrogen hydrolase"/>
    <property type="match status" value="1"/>
</dbReference>
<organism evidence="2 3">
    <name type="scientific">Planococcus halotolerans</name>
    <dbReference type="NCBI Taxonomy" id="2233542"/>
    <lineage>
        <taxon>Bacteria</taxon>
        <taxon>Bacillati</taxon>
        <taxon>Bacillota</taxon>
        <taxon>Bacilli</taxon>
        <taxon>Bacillales</taxon>
        <taxon>Caryophanaceae</taxon>
        <taxon>Planococcus</taxon>
    </lineage>
</organism>